<dbReference type="InterPro" id="IPR005158">
    <property type="entry name" value="BTAD"/>
</dbReference>
<dbReference type="InterPro" id="IPR036388">
    <property type="entry name" value="WH-like_DNA-bd_sf"/>
</dbReference>
<dbReference type="Pfam" id="PF13424">
    <property type="entry name" value="TPR_12"/>
    <property type="match status" value="1"/>
</dbReference>
<dbReference type="InterPro" id="IPR051677">
    <property type="entry name" value="AfsR-DnrI-RedD_regulator"/>
</dbReference>
<keyword evidence="4" id="KW-0614">Plasmid</keyword>
<accession>A0ABM8AJA5</accession>
<evidence type="ECO:0000256" key="2">
    <source>
        <dbReference type="ARBA" id="ARBA00023163"/>
    </source>
</evidence>
<keyword evidence="1" id="KW-0805">Transcription regulation</keyword>
<evidence type="ECO:0000313" key="4">
    <source>
        <dbReference type="EMBL" id="BDP43884.1"/>
    </source>
</evidence>
<evidence type="ECO:0000256" key="1">
    <source>
        <dbReference type="ARBA" id="ARBA00023015"/>
    </source>
</evidence>
<name>A0ABM8AJA5_9DEIO</name>
<gene>
    <name evidence="4" type="ORF">DAETH_38530</name>
</gene>
<feature type="domain" description="Bacterial transcriptional activator" evidence="3">
    <location>
        <begin position="927"/>
        <end position="1045"/>
    </location>
</feature>
<dbReference type="PANTHER" id="PTHR35807:SF1">
    <property type="entry name" value="TRANSCRIPTIONAL REGULATOR REDD"/>
    <property type="match status" value="1"/>
</dbReference>
<dbReference type="EMBL" id="AP026561">
    <property type="protein sequence ID" value="BDP43884.1"/>
    <property type="molecule type" value="Genomic_DNA"/>
</dbReference>
<sequence length="1050" mass="110752">MGSTNVKAGVGVPYPPQAGPRPILTLIQTSYSEGEPAPVRCPDSRPCPEVNALPQPPDLPPAGPWGPVPRPLAEELARGGLLARLLAAEERLIVLAAGSGFGKTTLLAQYARAASGRGGRGVSWLSLRPDDAMPATLAASVLSALVPVLSPEEVRDLRRSAAAGAPPARLAASLGAHLNALPFGVSLVLDHAERLGPDAQGWLTALLDALGEGHHVLIAAYDASNLELARRRARGDALVLGPGELAFSEAETRAFLAARGSTLDPAQAHRALEGWPIGLGLLAAGGPAPPDPADLVRELLARLTPGQQSVLADLSVLEEWSAPGASGMGLTWPPGLMRVARQAGLPLTPLGDDRWRPHRLLRAELEAALLRDPARHARLHGVAALAAEARGGVLEATRHHHLAGREGDVRRLALALVPALEERAEHHLVREVLGPLGEAGLPPALRRALAVAQIETGEQGRGEAALLALRAARQADARALTYLARRALGLGHPEEALALLDEAEGVAEGPALTGARQARATVYWELGRPEDARTVAENVVGRAEASGDAADLAGGLSLLALCHTGMGEYGAAVPLLERAVALYDSLGLPGRATVERNNLATLYAFQGRLEEARGQLERALAHAQAAGVRHLPLLLGTLGDVHRHAGRFRDALDAYARARQAAREVGAPDGLEGVTWVRAVEAARRAGDAGAARLALDRARLAVAGTPERSALDLPLAAELAFQEGLIAFGDARPADARPLFTAALGAEPDAALRARVYLAELARRAGQLARADLAEVVARLDALGGDGLLRPDAPAVGGLYAEAVRRGWWPERFGPPLSAAGAPSMPTLTLRTLGPLEVRVGEREVRLPFAKCGELLAWLALYGPAAREQIVDALWDGTVTPSQLEYFKVVVRRARASLAEGGGLDFNPLPFEGGTYRLSPRFEVRADVVALARAAESGEERAMREVLMSYRGEFLSGARGEWVELVRRRALDDAVTVALMLGAKVEAASPREALHAYRRAVELDPLNEDAHRGVIRVLTALGDEASANVARRAHRRVLEDELGEGHSTS</sequence>
<proteinExistence type="predicted"/>
<dbReference type="SUPFAM" id="SSF48452">
    <property type="entry name" value="TPR-like"/>
    <property type="match status" value="2"/>
</dbReference>
<dbReference type="Pfam" id="PF03704">
    <property type="entry name" value="BTAD"/>
    <property type="match status" value="1"/>
</dbReference>
<dbReference type="Proteomes" id="UP001064971">
    <property type="component" value="Plasmid pDAETH-1"/>
</dbReference>
<keyword evidence="5" id="KW-1185">Reference proteome</keyword>
<organism evidence="4 5">
    <name type="scientific">Deinococcus aetherius</name>
    <dbReference type="NCBI Taxonomy" id="200252"/>
    <lineage>
        <taxon>Bacteria</taxon>
        <taxon>Thermotogati</taxon>
        <taxon>Deinococcota</taxon>
        <taxon>Deinococci</taxon>
        <taxon>Deinococcales</taxon>
        <taxon>Deinococcaceae</taxon>
        <taxon>Deinococcus</taxon>
    </lineage>
</organism>
<dbReference type="PANTHER" id="PTHR35807">
    <property type="entry name" value="TRANSCRIPTIONAL REGULATOR REDD-RELATED"/>
    <property type="match status" value="1"/>
</dbReference>
<dbReference type="InterPro" id="IPR019734">
    <property type="entry name" value="TPR_rpt"/>
</dbReference>
<dbReference type="Gene3D" id="1.25.40.10">
    <property type="entry name" value="Tetratricopeptide repeat domain"/>
    <property type="match status" value="3"/>
</dbReference>
<keyword evidence="2" id="KW-0804">Transcription</keyword>
<evidence type="ECO:0000313" key="5">
    <source>
        <dbReference type="Proteomes" id="UP001064971"/>
    </source>
</evidence>
<dbReference type="InterPro" id="IPR027417">
    <property type="entry name" value="P-loop_NTPase"/>
</dbReference>
<dbReference type="InterPro" id="IPR011990">
    <property type="entry name" value="TPR-like_helical_dom_sf"/>
</dbReference>
<dbReference type="SUPFAM" id="SSF52540">
    <property type="entry name" value="P-loop containing nucleoside triphosphate hydrolases"/>
    <property type="match status" value="1"/>
</dbReference>
<dbReference type="Gene3D" id="1.10.10.10">
    <property type="entry name" value="Winged helix-like DNA-binding domain superfamily/Winged helix DNA-binding domain"/>
    <property type="match status" value="1"/>
</dbReference>
<reference evidence="4" key="1">
    <citation type="submission" date="2022-07" db="EMBL/GenBank/DDBJ databases">
        <title>Complete Genome Sequence of the Radioresistant Bacterium Deinococcus aetherius ST0316, Isolated from the Air Dust collected in Lower Stratosphere above Japan.</title>
        <authorList>
            <person name="Satoh K."/>
            <person name="Hagiwara K."/>
            <person name="Katsumata K."/>
            <person name="Kubo A."/>
            <person name="Yokobori S."/>
            <person name="Yamagishi A."/>
            <person name="Oono Y."/>
            <person name="Narumi I."/>
        </authorList>
    </citation>
    <scope>NUCLEOTIDE SEQUENCE</scope>
    <source>
        <strain evidence="4">ST0316</strain>
        <plasmid evidence="4">pDAETH-1</plasmid>
    </source>
</reference>
<geneLocation type="plasmid" evidence="4 5">
    <name>pDAETH-1</name>
</geneLocation>
<protein>
    <recommendedName>
        <fullName evidence="3">Bacterial transcriptional activator domain-containing protein</fullName>
    </recommendedName>
</protein>
<dbReference type="SMART" id="SM00028">
    <property type="entry name" value="TPR"/>
    <property type="match status" value="6"/>
</dbReference>
<dbReference type="SMART" id="SM01043">
    <property type="entry name" value="BTAD"/>
    <property type="match status" value="1"/>
</dbReference>
<evidence type="ECO:0000259" key="3">
    <source>
        <dbReference type="SMART" id="SM01043"/>
    </source>
</evidence>